<gene>
    <name evidence="9" type="ORF">OSTQU699_LOCUS646</name>
</gene>
<organism evidence="9 10">
    <name type="scientific">Ostreobium quekettii</name>
    <dbReference type="NCBI Taxonomy" id="121088"/>
    <lineage>
        <taxon>Eukaryota</taxon>
        <taxon>Viridiplantae</taxon>
        <taxon>Chlorophyta</taxon>
        <taxon>core chlorophytes</taxon>
        <taxon>Ulvophyceae</taxon>
        <taxon>TCBD clade</taxon>
        <taxon>Bryopsidales</taxon>
        <taxon>Ostreobineae</taxon>
        <taxon>Ostreobiaceae</taxon>
        <taxon>Ostreobium</taxon>
    </lineage>
</organism>
<evidence type="ECO:0000313" key="10">
    <source>
        <dbReference type="Proteomes" id="UP000708148"/>
    </source>
</evidence>
<dbReference type="PANTHER" id="PTHR24286:SF384">
    <property type="entry name" value="P450, PUTATIVE (EUROFUNG)-RELATED"/>
    <property type="match status" value="1"/>
</dbReference>
<protein>
    <recommendedName>
        <fullName evidence="11">Cytochrome P450</fullName>
    </recommendedName>
</protein>
<dbReference type="PRINTS" id="PR00385">
    <property type="entry name" value="P450"/>
</dbReference>
<accession>A0A8S1IL40</accession>
<keyword evidence="6 8" id="KW-0503">Monooxygenase</keyword>
<comment type="similarity">
    <text evidence="1 8">Belongs to the cytochrome P450 family.</text>
</comment>
<evidence type="ECO:0000256" key="8">
    <source>
        <dbReference type="RuleBase" id="RU000461"/>
    </source>
</evidence>
<dbReference type="Pfam" id="PF00067">
    <property type="entry name" value="p450"/>
    <property type="match status" value="1"/>
</dbReference>
<sequence>MDWTRKGAIDFVHELSSYTFSVVTEAAIGIRFPFAGHSRTDMLELFQIYVRGITSLWVNLPFTKFGKALKARQKLRDIVQEGIGQMREDPQTGGALSAMRSARDENGDAFTIDEIKDNVLTIAFAGYDTTISSLSTALLVLGQHPEAWRKIVEEQARIVAEFGPEFTAKSVAAMTYTEAVFKEVNRMLPPGAATPKIAARTFELGGRRIPKDWMVMGCMTTPASFQDDSWPLHCEFQPERFLARDSLAAESSIVFGVGPHMCIGRHLAAMQTKILLAVLARGYDVKVMDTDPGMHYIPLAGPNELPLLVNKRDEGFSNC</sequence>
<evidence type="ECO:0000313" key="9">
    <source>
        <dbReference type="EMBL" id="CAD7695285.1"/>
    </source>
</evidence>
<comment type="caution">
    <text evidence="9">The sequence shown here is derived from an EMBL/GenBank/DDBJ whole genome shotgun (WGS) entry which is preliminary data.</text>
</comment>
<dbReference type="InterPro" id="IPR002401">
    <property type="entry name" value="Cyt_P450_E_grp-I"/>
</dbReference>
<keyword evidence="10" id="KW-1185">Reference proteome</keyword>
<dbReference type="PROSITE" id="PS00086">
    <property type="entry name" value="CYTOCHROME_P450"/>
    <property type="match status" value="1"/>
</dbReference>
<dbReference type="PANTHER" id="PTHR24286">
    <property type="entry name" value="CYTOCHROME P450 26"/>
    <property type="match status" value="1"/>
</dbReference>
<dbReference type="PRINTS" id="PR00463">
    <property type="entry name" value="EP450I"/>
</dbReference>
<dbReference type="EMBL" id="CAJHUC010000329">
    <property type="protein sequence ID" value="CAD7695285.1"/>
    <property type="molecule type" value="Genomic_DNA"/>
</dbReference>
<evidence type="ECO:0000256" key="1">
    <source>
        <dbReference type="ARBA" id="ARBA00010617"/>
    </source>
</evidence>
<dbReference type="GO" id="GO:0005506">
    <property type="term" value="F:iron ion binding"/>
    <property type="evidence" value="ECO:0007669"/>
    <property type="project" value="InterPro"/>
</dbReference>
<dbReference type="AlphaFoldDB" id="A0A8S1IL40"/>
<evidence type="ECO:0000256" key="4">
    <source>
        <dbReference type="ARBA" id="ARBA00023002"/>
    </source>
</evidence>
<dbReference type="GO" id="GO:0016705">
    <property type="term" value="F:oxidoreductase activity, acting on paired donors, with incorporation or reduction of molecular oxygen"/>
    <property type="evidence" value="ECO:0007669"/>
    <property type="project" value="InterPro"/>
</dbReference>
<evidence type="ECO:0000256" key="5">
    <source>
        <dbReference type="ARBA" id="ARBA00023004"/>
    </source>
</evidence>
<evidence type="ECO:0000256" key="2">
    <source>
        <dbReference type="ARBA" id="ARBA00022617"/>
    </source>
</evidence>
<dbReference type="InterPro" id="IPR036396">
    <property type="entry name" value="Cyt_P450_sf"/>
</dbReference>
<dbReference type="Proteomes" id="UP000708148">
    <property type="component" value="Unassembled WGS sequence"/>
</dbReference>
<evidence type="ECO:0008006" key="11">
    <source>
        <dbReference type="Google" id="ProtNLM"/>
    </source>
</evidence>
<dbReference type="OrthoDB" id="3945418at2759"/>
<dbReference type="GO" id="GO:0004497">
    <property type="term" value="F:monooxygenase activity"/>
    <property type="evidence" value="ECO:0007669"/>
    <property type="project" value="UniProtKB-KW"/>
</dbReference>
<name>A0A8S1IL40_9CHLO</name>
<keyword evidence="2 7" id="KW-0349">Heme</keyword>
<keyword evidence="3 7" id="KW-0479">Metal-binding</keyword>
<keyword evidence="4 8" id="KW-0560">Oxidoreductase</keyword>
<proteinExistence type="inferred from homology"/>
<dbReference type="SUPFAM" id="SSF48264">
    <property type="entry name" value="Cytochrome P450"/>
    <property type="match status" value="1"/>
</dbReference>
<dbReference type="GO" id="GO:0016125">
    <property type="term" value="P:sterol metabolic process"/>
    <property type="evidence" value="ECO:0007669"/>
    <property type="project" value="TreeGrafter"/>
</dbReference>
<reference evidence="9" key="1">
    <citation type="submission" date="2020-12" db="EMBL/GenBank/DDBJ databases">
        <authorList>
            <person name="Iha C."/>
        </authorList>
    </citation>
    <scope>NUCLEOTIDE SEQUENCE</scope>
</reference>
<feature type="binding site" description="axial binding residue" evidence="7">
    <location>
        <position position="262"/>
    </location>
    <ligand>
        <name>heme</name>
        <dbReference type="ChEBI" id="CHEBI:30413"/>
    </ligand>
    <ligandPart>
        <name>Fe</name>
        <dbReference type="ChEBI" id="CHEBI:18248"/>
    </ligandPart>
</feature>
<dbReference type="GO" id="GO:0020037">
    <property type="term" value="F:heme binding"/>
    <property type="evidence" value="ECO:0007669"/>
    <property type="project" value="InterPro"/>
</dbReference>
<dbReference type="Gene3D" id="1.10.630.10">
    <property type="entry name" value="Cytochrome P450"/>
    <property type="match status" value="1"/>
</dbReference>
<dbReference type="InterPro" id="IPR017972">
    <property type="entry name" value="Cyt_P450_CS"/>
</dbReference>
<evidence type="ECO:0000256" key="7">
    <source>
        <dbReference type="PIRSR" id="PIRSR602401-1"/>
    </source>
</evidence>
<dbReference type="InterPro" id="IPR001128">
    <property type="entry name" value="Cyt_P450"/>
</dbReference>
<comment type="cofactor">
    <cofactor evidence="7">
        <name>heme</name>
        <dbReference type="ChEBI" id="CHEBI:30413"/>
    </cofactor>
</comment>
<evidence type="ECO:0000256" key="6">
    <source>
        <dbReference type="ARBA" id="ARBA00023033"/>
    </source>
</evidence>
<evidence type="ECO:0000256" key="3">
    <source>
        <dbReference type="ARBA" id="ARBA00022723"/>
    </source>
</evidence>
<keyword evidence="5 7" id="KW-0408">Iron</keyword>